<dbReference type="EMBL" id="JAIQCV010000002">
    <property type="protein sequence ID" value="KAH1121737.1"/>
    <property type="molecule type" value="Genomic_DNA"/>
</dbReference>
<dbReference type="OrthoDB" id="10545272at2759"/>
<feature type="compositionally biased region" description="Basic and acidic residues" evidence="1">
    <location>
        <begin position="22"/>
        <end position="33"/>
    </location>
</feature>
<sequence length="102" mass="12125">MSYRWLRYTLSHSNPQDEYEEFLDHDPPHHADLPRSLPLGHPTATPTVTLEDLSEWFDRFKQRCFDRFNSIEAYSHQICQHLHISQPDHAPHDPDNSHDTNH</sequence>
<feature type="region of interest" description="Disordered" evidence="1">
    <location>
        <begin position="18"/>
        <end position="43"/>
    </location>
</feature>
<dbReference type="Proteomes" id="UP000828251">
    <property type="component" value="Unassembled WGS sequence"/>
</dbReference>
<evidence type="ECO:0000313" key="2">
    <source>
        <dbReference type="EMBL" id="KAH1121737.1"/>
    </source>
</evidence>
<gene>
    <name evidence="2" type="ORF">J1N35_004897</name>
</gene>
<keyword evidence="3" id="KW-1185">Reference proteome</keyword>
<organism evidence="2 3">
    <name type="scientific">Gossypium stocksii</name>
    <dbReference type="NCBI Taxonomy" id="47602"/>
    <lineage>
        <taxon>Eukaryota</taxon>
        <taxon>Viridiplantae</taxon>
        <taxon>Streptophyta</taxon>
        <taxon>Embryophyta</taxon>
        <taxon>Tracheophyta</taxon>
        <taxon>Spermatophyta</taxon>
        <taxon>Magnoliopsida</taxon>
        <taxon>eudicotyledons</taxon>
        <taxon>Gunneridae</taxon>
        <taxon>Pentapetalae</taxon>
        <taxon>rosids</taxon>
        <taxon>malvids</taxon>
        <taxon>Malvales</taxon>
        <taxon>Malvaceae</taxon>
        <taxon>Malvoideae</taxon>
        <taxon>Gossypium</taxon>
    </lineage>
</organism>
<dbReference type="AlphaFoldDB" id="A0A9D3WCV9"/>
<name>A0A9D3WCV9_9ROSI</name>
<protein>
    <submittedName>
        <fullName evidence="2">Uncharacterized protein</fullName>
    </submittedName>
</protein>
<proteinExistence type="predicted"/>
<evidence type="ECO:0000256" key="1">
    <source>
        <dbReference type="SAM" id="MobiDB-lite"/>
    </source>
</evidence>
<evidence type="ECO:0000313" key="3">
    <source>
        <dbReference type="Proteomes" id="UP000828251"/>
    </source>
</evidence>
<reference evidence="2 3" key="1">
    <citation type="journal article" date="2021" name="Plant Biotechnol. J.">
        <title>Multi-omics assisted identification of the key and species-specific regulatory components of drought-tolerant mechanisms in Gossypium stocksii.</title>
        <authorList>
            <person name="Yu D."/>
            <person name="Ke L."/>
            <person name="Zhang D."/>
            <person name="Wu Y."/>
            <person name="Sun Y."/>
            <person name="Mei J."/>
            <person name="Sun J."/>
            <person name="Sun Y."/>
        </authorList>
    </citation>
    <scope>NUCLEOTIDE SEQUENCE [LARGE SCALE GENOMIC DNA]</scope>
    <source>
        <strain evidence="3">cv. E1</strain>
        <tissue evidence="2">Leaf</tissue>
    </source>
</reference>
<accession>A0A9D3WCV9</accession>
<comment type="caution">
    <text evidence="2">The sequence shown here is derived from an EMBL/GenBank/DDBJ whole genome shotgun (WGS) entry which is preliminary data.</text>
</comment>